<dbReference type="Pfam" id="PF00557">
    <property type="entry name" value="Peptidase_M24"/>
    <property type="match status" value="1"/>
</dbReference>
<evidence type="ECO:0000256" key="7">
    <source>
        <dbReference type="ARBA" id="ARBA00023211"/>
    </source>
</evidence>
<keyword evidence="6" id="KW-0378">Hydrolase</keyword>
<evidence type="ECO:0000256" key="9">
    <source>
        <dbReference type="SAM" id="MobiDB-lite"/>
    </source>
</evidence>
<dbReference type="Proteomes" id="UP000292408">
    <property type="component" value="Unassembled WGS sequence"/>
</dbReference>
<dbReference type="SUPFAM" id="SSF53092">
    <property type="entry name" value="Creatinase/prolidase N-terminal domain"/>
    <property type="match status" value="1"/>
</dbReference>
<evidence type="ECO:0000256" key="4">
    <source>
        <dbReference type="ARBA" id="ARBA00012574"/>
    </source>
</evidence>
<dbReference type="Pfam" id="PF05195">
    <property type="entry name" value="AMP_N"/>
    <property type="match status" value="1"/>
</dbReference>
<dbReference type="GO" id="GO:0006508">
    <property type="term" value="P:proteolysis"/>
    <property type="evidence" value="ECO:0007669"/>
    <property type="project" value="TreeGrafter"/>
</dbReference>
<keyword evidence="7" id="KW-0464">Manganese</keyword>
<evidence type="ECO:0000256" key="3">
    <source>
        <dbReference type="ARBA" id="ARBA00008766"/>
    </source>
</evidence>
<evidence type="ECO:0000256" key="8">
    <source>
        <dbReference type="RuleBase" id="RU000590"/>
    </source>
</evidence>
<reference evidence="11 12" key="1">
    <citation type="journal article" date="2015" name="Stand. Genomic Sci.">
        <title>Genomic Encyclopedia of Bacterial and Archaeal Type Strains, Phase III: the genomes of soil and plant-associated and newly described type strains.</title>
        <authorList>
            <person name="Whitman W.B."/>
            <person name="Woyke T."/>
            <person name="Klenk H.P."/>
            <person name="Zhou Y."/>
            <person name="Lilburn T.G."/>
            <person name="Beck B.J."/>
            <person name="De Vos P."/>
            <person name="Vandamme P."/>
            <person name="Eisen J.A."/>
            <person name="Garrity G."/>
            <person name="Hugenholtz P."/>
            <person name="Kyrpides N.C."/>
        </authorList>
    </citation>
    <scope>NUCLEOTIDE SEQUENCE [LARGE SCALE GENOMIC DNA]</scope>
    <source>
        <strain evidence="11 12">AC4r</strain>
    </source>
</reference>
<keyword evidence="11" id="KW-0645">Protease</keyword>
<dbReference type="InterPro" id="IPR001131">
    <property type="entry name" value="Peptidase_M24B_aminopep-P_CS"/>
</dbReference>
<keyword evidence="5 8" id="KW-0479">Metal-binding</keyword>
<comment type="cofactor">
    <cofactor evidence="2">
        <name>Mn(2+)</name>
        <dbReference type="ChEBI" id="CHEBI:29035"/>
    </cofactor>
</comment>
<feature type="domain" description="Aminopeptidase P N-terminal" evidence="10">
    <location>
        <begin position="46"/>
        <end position="190"/>
    </location>
</feature>
<dbReference type="CDD" id="cd01087">
    <property type="entry name" value="Prolidase"/>
    <property type="match status" value="1"/>
</dbReference>
<gene>
    <name evidence="11" type="ORF">EV140_1423</name>
</gene>
<accession>A0A4Q7TMV2</accession>
<dbReference type="GO" id="GO:0005829">
    <property type="term" value="C:cytosol"/>
    <property type="evidence" value="ECO:0007669"/>
    <property type="project" value="TreeGrafter"/>
</dbReference>
<comment type="similarity">
    <text evidence="3 8">Belongs to the peptidase M24B family.</text>
</comment>
<dbReference type="Gene3D" id="3.90.230.10">
    <property type="entry name" value="Creatinase/methionine aminopeptidase superfamily"/>
    <property type="match status" value="1"/>
</dbReference>
<dbReference type="SMART" id="SM01011">
    <property type="entry name" value="AMP_N"/>
    <property type="match status" value="1"/>
</dbReference>
<sequence>MNDNQTAREPLPLTSRNRSTTPTSDTFRDYIKQGWAEASVEPGAQRDAAAFAQRRRARLSPAFEGVTVIVPAGSQSVRANDQYYTYRPHSGFAYLTAWGSDTVAGSILVLEPIVGGHRAILYFRPSSGHDSDEFYANNEVGELWTGRRPTLQQVAGDLGMDTRPLDEFDGALESWEGDIAVLRNADPTVTAVVDRRRESVRTGRDAERGTVPRDDDERLAQVLSELRLVKDTFEIAELRRAVAATQRGFDDVIGQLRDCIDHDRGERLVEGAFYRRARAEGHGVGYETIVAGGSHACTLHWTRNDGPIRRGDLLLLDAGVEVDSLYTADITRTVPISGTFTDMQRQVYDAVLEAADAAREAAKPGARFRDMHDAAMRMIAHHVSEWGLIPVSAEDSLHEEAQYHRRFMIHGTGHHLGLDVHDCALARQQVYLDGVLEPGMVFTIEPGLYFHEDDLSVPERFRGIGVRIEDDVLLTEHGCELLSADFPRTASEIEKWMERA</sequence>
<dbReference type="InterPro" id="IPR007865">
    <property type="entry name" value="Aminopep_P_N"/>
</dbReference>
<evidence type="ECO:0000256" key="5">
    <source>
        <dbReference type="ARBA" id="ARBA00022723"/>
    </source>
</evidence>
<dbReference type="GO" id="GO:0070006">
    <property type="term" value="F:metalloaminopeptidase activity"/>
    <property type="evidence" value="ECO:0007669"/>
    <property type="project" value="InterPro"/>
</dbReference>
<dbReference type="SUPFAM" id="SSF55920">
    <property type="entry name" value="Creatinase/aminopeptidase"/>
    <property type="match status" value="1"/>
</dbReference>
<dbReference type="EMBL" id="SGXT01000014">
    <property type="protein sequence ID" value="RZT60898.1"/>
    <property type="molecule type" value="Genomic_DNA"/>
</dbReference>
<dbReference type="InterPro" id="IPR029149">
    <property type="entry name" value="Creatin/AminoP/Spt16_N"/>
</dbReference>
<evidence type="ECO:0000313" key="11">
    <source>
        <dbReference type="EMBL" id="RZT60898.1"/>
    </source>
</evidence>
<keyword evidence="12" id="KW-1185">Reference proteome</keyword>
<comment type="catalytic activity">
    <reaction evidence="1">
        <text>Release of any N-terminal amino acid, including proline, that is linked to proline, even from a dipeptide or tripeptide.</text>
        <dbReference type="EC" id="3.4.11.9"/>
    </reaction>
</comment>
<keyword evidence="11" id="KW-0031">Aminopeptidase</keyword>
<dbReference type="AlphaFoldDB" id="A0A4Q7TMV2"/>
<dbReference type="RefSeq" id="WP_130282411.1">
    <property type="nucleotide sequence ID" value="NZ_SGXT01000014.1"/>
</dbReference>
<dbReference type="GO" id="GO:0030145">
    <property type="term" value="F:manganese ion binding"/>
    <property type="evidence" value="ECO:0007669"/>
    <property type="project" value="InterPro"/>
</dbReference>
<dbReference type="EC" id="3.4.11.9" evidence="4"/>
<name>A0A4Q7TMV2_9MICO</name>
<feature type="region of interest" description="Disordered" evidence="9">
    <location>
        <begin position="1"/>
        <end position="25"/>
    </location>
</feature>
<dbReference type="Gene3D" id="3.40.350.10">
    <property type="entry name" value="Creatinase/prolidase N-terminal domain"/>
    <property type="match status" value="1"/>
</dbReference>
<evidence type="ECO:0000259" key="10">
    <source>
        <dbReference type="SMART" id="SM01011"/>
    </source>
</evidence>
<dbReference type="PANTHER" id="PTHR43226">
    <property type="entry name" value="XAA-PRO AMINOPEPTIDASE 3"/>
    <property type="match status" value="1"/>
</dbReference>
<dbReference type="PROSITE" id="PS00491">
    <property type="entry name" value="PROLINE_PEPTIDASE"/>
    <property type="match status" value="1"/>
</dbReference>
<protein>
    <recommendedName>
        <fullName evidence="4">Xaa-Pro aminopeptidase</fullName>
        <ecNumber evidence="4">3.4.11.9</ecNumber>
    </recommendedName>
</protein>
<comment type="caution">
    <text evidence="11">The sequence shown here is derived from an EMBL/GenBank/DDBJ whole genome shotgun (WGS) entry which is preliminary data.</text>
</comment>
<feature type="compositionally biased region" description="Polar residues" evidence="9">
    <location>
        <begin position="14"/>
        <end position="25"/>
    </location>
</feature>
<organism evidence="11 12">
    <name type="scientific">Microcella alkaliphila</name>
    <dbReference type="NCBI Taxonomy" id="279828"/>
    <lineage>
        <taxon>Bacteria</taxon>
        <taxon>Bacillati</taxon>
        <taxon>Actinomycetota</taxon>
        <taxon>Actinomycetes</taxon>
        <taxon>Micrococcales</taxon>
        <taxon>Microbacteriaceae</taxon>
        <taxon>Microcella</taxon>
    </lineage>
</organism>
<dbReference type="InterPro" id="IPR000994">
    <property type="entry name" value="Pept_M24"/>
</dbReference>
<dbReference type="PANTHER" id="PTHR43226:SF4">
    <property type="entry name" value="XAA-PRO AMINOPEPTIDASE 3"/>
    <property type="match status" value="1"/>
</dbReference>
<dbReference type="InterPro" id="IPR052433">
    <property type="entry name" value="X-Pro_dipept-like"/>
</dbReference>
<dbReference type="OrthoDB" id="9806388at2"/>
<evidence type="ECO:0000256" key="6">
    <source>
        <dbReference type="ARBA" id="ARBA00022801"/>
    </source>
</evidence>
<evidence type="ECO:0000256" key="2">
    <source>
        <dbReference type="ARBA" id="ARBA00001936"/>
    </source>
</evidence>
<dbReference type="InterPro" id="IPR036005">
    <property type="entry name" value="Creatinase/aminopeptidase-like"/>
</dbReference>
<evidence type="ECO:0000256" key="1">
    <source>
        <dbReference type="ARBA" id="ARBA00001424"/>
    </source>
</evidence>
<evidence type="ECO:0000313" key="12">
    <source>
        <dbReference type="Proteomes" id="UP000292408"/>
    </source>
</evidence>
<proteinExistence type="inferred from homology"/>